<dbReference type="GO" id="GO:0070736">
    <property type="term" value="F:protein-glycine ligase activity, initiating"/>
    <property type="evidence" value="ECO:0007669"/>
    <property type="project" value="TreeGrafter"/>
</dbReference>
<dbReference type="GO" id="GO:0060271">
    <property type="term" value="P:cilium assembly"/>
    <property type="evidence" value="ECO:0007669"/>
    <property type="project" value="TreeGrafter"/>
</dbReference>
<dbReference type="Pfam" id="PF03133">
    <property type="entry name" value="TTL"/>
    <property type="match status" value="1"/>
</dbReference>
<keyword evidence="6" id="KW-0206">Cytoskeleton</keyword>
<dbReference type="EnsemblMetazoa" id="GPPI035295-RA">
    <property type="protein sequence ID" value="GPPI035295-PA"/>
    <property type="gene ID" value="GPPI035295"/>
</dbReference>
<feature type="compositionally biased region" description="Polar residues" evidence="7">
    <location>
        <begin position="14"/>
        <end position="24"/>
    </location>
</feature>
<keyword evidence="3" id="KW-0436">Ligase</keyword>
<dbReference type="Gene3D" id="3.30.470.20">
    <property type="entry name" value="ATP-grasp fold, B domain"/>
    <property type="match status" value="1"/>
</dbReference>
<evidence type="ECO:0000256" key="2">
    <source>
        <dbReference type="ARBA" id="ARBA00022490"/>
    </source>
</evidence>
<feature type="compositionally biased region" description="Polar residues" evidence="7">
    <location>
        <begin position="853"/>
        <end position="862"/>
    </location>
</feature>
<evidence type="ECO:0000256" key="3">
    <source>
        <dbReference type="ARBA" id="ARBA00022598"/>
    </source>
</evidence>
<protein>
    <recommendedName>
        <fullName evidence="10">Tubulin glycylase 3A</fullName>
    </recommendedName>
</protein>
<dbReference type="InterPro" id="IPR051437">
    <property type="entry name" value="TTLL_monoglycylase"/>
</dbReference>
<feature type="compositionally biased region" description="Basic and acidic residues" evidence="7">
    <location>
        <begin position="1"/>
        <end position="12"/>
    </location>
</feature>
<organism evidence="8 9">
    <name type="scientific">Glossina palpalis gambiensis</name>
    <dbReference type="NCBI Taxonomy" id="67801"/>
    <lineage>
        <taxon>Eukaryota</taxon>
        <taxon>Metazoa</taxon>
        <taxon>Ecdysozoa</taxon>
        <taxon>Arthropoda</taxon>
        <taxon>Hexapoda</taxon>
        <taxon>Insecta</taxon>
        <taxon>Pterygota</taxon>
        <taxon>Neoptera</taxon>
        <taxon>Endopterygota</taxon>
        <taxon>Diptera</taxon>
        <taxon>Brachycera</taxon>
        <taxon>Muscomorpha</taxon>
        <taxon>Hippoboscoidea</taxon>
        <taxon>Glossinidae</taxon>
        <taxon>Glossina</taxon>
    </lineage>
</organism>
<dbReference type="SUPFAM" id="SSF56059">
    <property type="entry name" value="Glutathione synthetase ATP-binding domain-like"/>
    <property type="match status" value="1"/>
</dbReference>
<dbReference type="PANTHER" id="PTHR45870:SF2">
    <property type="entry name" value="TUBULIN MONOGLYCYLASE TTLL3"/>
    <property type="match status" value="1"/>
</dbReference>
<evidence type="ECO:0000313" key="9">
    <source>
        <dbReference type="Proteomes" id="UP000092460"/>
    </source>
</evidence>
<feature type="region of interest" description="Disordered" evidence="7">
    <location>
        <begin position="817"/>
        <end position="865"/>
    </location>
</feature>
<dbReference type="GO" id="GO:0003341">
    <property type="term" value="P:cilium movement"/>
    <property type="evidence" value="ECO:0007669"/>
    <property type="project" value="TreeGrafter"/>
</dbReference>
<dbReference type="STRING" id="67801.A0A1B0BN49"/>
<keyword evidence="2" id="KW-0963">Cytoplasm</keyword>
<dbReference type="GO" id="GO:0015630">
    <property type="term" value="C:microtubule cytoskeleton"/>
    <property type="evidence" value="ECO:0007669"/>
    <property type="project" value="TreeGrafter"/>
</dbReference>
<dbReference type="AlphaFoldDB" id="A0A1B0BN49"/>
<evidence type="ECO:0000313" key="8">
    <source>
        <dbReference type="EnsemblMetazoa" id="GPPI035295-PA"/>
    </source>
</evidence>
<evidence type="ECO:0000256" key="7">
    <source>
        <dbReference type="SAM" id="MobiDB-lite"/>
    </source>
</evidence>
<dbReference type="GO" id="GO:0005524">
    <property type="term" value="F:ATP binding"/>
    <property type="evidence" value="ECO:0007669"/>
    <property type="project" value="UniProtKB-KW"/>
</dbReference>
<comment type="subcellular location">
    <subcellularLocation>
        <location evidence="1">Cytoplasm</location>
        <location evidence="1">Cytoskeleton</location>
    </subcellularLocation>
</comment>
<dbReference type="GO" id="GO:0005930">
    <property type="term" value="C:axoneme"/>
    <property type="evidence" value="ECO:0007669"/>
    <property type="project" value="TreeGrafter"/>
</dbReference>
<keyword evidence="9" id="KW-1185">Reference proteome</keyword>
<keyword evidence="4" id="KW-0547">Nucleotide-binding</keyword>
<dbReference type="PANTHER" id="PTHR45870">
    <property type="entry name" value="TUBULIN MONOGLYCYLASE TTLL3"/>
    <property type="match status" value="1"/>
</dbReference>
<name>A0A1B0BN49_9MUSC</name>
<reference evidence="9" key="1">
    <citation type="submission" date="2015-01" db="EMBL/GenBank/DDBJ databases">
        <authorList>
            <person name="Aksoy S."/>
            <person name="Warren W."/>
            <person name="Wilson R.K."/>
        </authorList>
    </citation>
    <scope>NUCLEOTIDE SEQUENCE [LARGE SCALE GENOMIC DNA]</scope>
    <source>
        <strain evidence="9">IAEA</strain>
    </source>
</reference>
<evidence type="ECO:0000256" key="1">
    <source>
        <dbReference type="ARBA" id="ARBA00004245"/>
    </source>
</evidence>
<evidence type="ECO:0000256" key="4">
    <source>
        <dbReference type="ARBA" id="ARBA00022741"/>
    </source>
</evidence>
<dbReference type="Proteomes" id="UP000092460">
    <property type="component" value="Unassembled WGS sequence"/>
</dbReference>
<dbReference type="InterPro" id="IPR004344">
    <property type="entry name" value="TTL/TTLL_fam"/>
</dbReference>
<reference evidence="8" key="2">
    <citation type="submission" date="2020-05" db="UniProtKB">
        <authorList>
            <consortium name="EnsemblMetazoa"/>
        </authorList>
    </citation>
    <scope>IDENTIFICATION</scope>
    <source>
        <strain evidence="8">IAEA</strain>
    </source>
</reference>
<feature type="region of interest" description="Disordered" evidence="7">
    <location>
        <begin position="1"/>
        <end position="24"/>
    </location>
</feature>
<evidence type="ECO:0000256" key="6">
    <source>
        <dbReference type="ARBA" id="ARBA00023212"/>
    </source>
</evidence>
<accession>A0A1B0BN49</accession>
<keyword evidence="5" id="KW-0067">ATP-binding</keyword>
<evidence type="ECO:0008006" key="10">
    <source>
        <dbReference type="Google" id="ProtNLM"/>
    </source>
</evidence>
<dbReference type="EMBL" id="JXJN01017195">
    <property type="status" value="NOT_ANNOTATED_CDS"/>
    <property type="molecule type" value="Genomic_DNA"/>
</dbReference>
<dbReference type="VEuPathDB" id="VectorBase:GPPI035295"/>
<sequence>METKKREQKYVKNENLQSNSLQKPLEASNNEAINLNKTIANSNASDKSDCKNNHKKIQCIQTVMTSEQLNELRRHAQDATKQNKIFSVRGCFQSIRNALKIRGWVEKIEHHQRKQVITSNHHGQVSIMDLSLALPKRKTGETRRQFLAKCERNIMSRFVEHLPVDFLWTDRKDKVDYAEQSRNPQMLINKFTRTPFTNKEGLNGLLRDLNWFFVDDIAEVNFPRCFNVWNLEELNEFIEHFKLTACVSFLRWLVDKYRENGYGRIFSDEGKIPFNAIEFALKRCHEYCESALHDDIDTEDPPRIWEHDWDTFLAQHYQLTHENFKIQAETQRAPIETIVRTISQVLDALRDHWPQYTIDGYQNLWIVKPANKCRGRGIHLGNNLKKILNIVNPSVATKSRYVIQKYIERPLIIHQTKFDIRQWFLISNIHPLVVWMYKECYLRFSSQEYSLVNHHESVHLTNYAIQKKYTNHNKRDKRLPCENMWDSYSFQAYLRQIGKQNLWEERIYPSMRKAIVATILVAQDHMERTPNTFELFGADFMICENFYPWLIEINSSPDLAPTTSVTARMCPQCLEDVIKVIVDRRVDPKADVGNFELIYRQIVPPTPAYMGLNLCVKGKQLTGRTIHSHHYGLQRKERSLHTSNLYRQRTSLALSSISHLHKPMPAFNATDYIEHCLVQTNNNTSRSSGIPNLLNNNTDQTSIYDVSPHNTMKREKTYNITVTCSNAMLNKSSHAKLKAQLNSTLKRHRSCGPRLTTALTNATQSHKIKFSVSNVNRRKTIDIKNSKVSNHLNGSTLDAPILMISRSADNIKELCSPNKTLTQMSPSKSLSPVRSRRNSPIKSAKAKDKTRQSSKNFKSLASNEKEKIHNSDIHAVGKSIISWNSKRNHSLIKTPPPPTFHISPRYLTANYIESLTPPLWQLARLLRGKSITTFMTSIITIGQIRAVTSVEGDKSGLPFGAFRGEWNNYGRDGAIFIINNFLVIDISTKKTQKSTTLRHAKFLNEGCLLFMTWRGGYSRSVETTASGWNDLTASTMDGISMQSYIRARALKSSLELTSPLSMSSGKPSGIGIAFMTKRLCLLGDLDRHCWLDSSNTVSRYDTTGSDFLRGMQA</sequence>
<proteinExistence type="predicted"/>
<feature type="compositionally biased region" description="Polar residues" evidence="7">
    <location>
        <begin position="817"/>
        <end position="832"/>
    </location>
</feature>
<dbReference type="PROSITE" id="PS51221">
    <property type="entry name" value="TTL"/>
    <property type="match status" value="1"/>
</dbReference>
<dbReference type="FunFam" id="3.30.470.20:FF:000032">
    <property type="entry name" value="tubulin monoglycylase TTLL3 isoform X2"/>
    <property type="match status" value="1"/>
</dbReference>
<evidence type="ECO:0000256" key="5">
    <source>
        <dbReference type="ARBA" id="ARBA00022840"/>
    </source>
</evidence>